<evidence type="ECO:0000256" key="1">
    <source>
        <dbReference type="ARBA" id="ARBA00022679"/>
    </source>
</evidence>
<evidence type="ECO:0000256" key="2">
    <source>
        <dbReference type="ARBA" id="ARBA00023315"/>
    </source>
</evidence>
<name>A0A0F1AKD4_9ENTR</name>
<evidence type="ECO:0000313" key="5">
    <source>
        <dbReference type="Proteomes" id="UP000033352"/>
    </source>
</evidence>
<comment type="caution">
    <text evidence="4">The sequence shown here is derived from an EMBL/GenBank/DDBJ whole genome shotgun (WGS) entry which is preliminary data.</text>
</comment>
<proteinExistence type="predicted"/>
<dbReference type="PANTHER" id="PTHR43877">
    <property type="entry name" value="AMINOALKYLPHOSPHONATE N-ACETYLTRANSFERASE-RELATED-RELATED"/>
    <property type="match status" value="1"/>
</dbReference>
<evidence type="ECO:0000313" key="4">
    <source>
        <dbReference type="EMBL" id="KJN21539.1"/>
    </source>
</evidence>
<dbReference type="CDD" id="cd04301">
    <property type="entry name" value="NAT_SF"/>
    <property type="match status" value="1"/>
</dbReference>
<dbReference type="Gene3D" id="3.40.630.30">
    <property type="match status" value="1"/>
</dbReference>
<gene>
    <name evidence="4" type="ORF">SS37_20170</name>
</gene>
<dbReference type="OrthoDB" id="9787920at2"/>
<dbReference type="InterPro" id="IPR050832">
    <property type="entry name" value="Bact_Acetyltransf"/>
</dbReference>
<protein>
    <submittedName>
        <fullName evidence="4">Blasticidin S-acetyltransferase</fullName>
    </submittedName>
</protein>
<reference evidence="4 5" key="1">
    <citation type="submission" date="2015-03" db="EMBL/GenBank/DDBJ databases">
        <authorList>
            <person name="McCorrison J."/>
            <person name="Sanka R."/>
            <person name="Adams M."/>
            <person name="Brinkac L."/>
            <person name="Nierman W."/>
            <person name="Sutton G."/>
            <person name="Nelson K."/>
            <person name="Kiedrowski L."/>
            <person name="Guerrero D."/>
            <person name="Bonomo R."/>
        </authorList>
    </citation>
    <scope>NUCLEOTIDE SEQUENCE [LARGE SCALE GENOMIC DNA]</scope>
    <source>
        <strain evidence="4 5">35699</strain>
    </source>
</reference>
<dbReference type="PANTHER" id="PTHR43877:SF2">
    <property type="entry name" value="AMINOALKYLPHOSPHONATE N-ACETYLTRANSFERASE-RELATED"/>
    <property type="match status" value="1"/>
</dbReference>
<dbReference type="AlphaFoldDB" id="A0A0F1AKD4"/>
<feature type="domain" description="N-acetyltransferase" evidence="3">
    <location>
        <begin position="1"/>
        <end position="139"/>
    </location>
</feature>
<dbReference type="GO" id="GO:0016747">
    <property type="term" value="F:acyltransferase activity, transferring groups other than amino-acyl groups"/>
    <property type="evidence" value="ECO:0007669"/>
    <property type="project" value="InterPro"/>
</dbReference>
<dbReference type="PROSITE" id="PS51186">
    <property type="entry name" value="GNAT"/>
    <property type="match status" value="1"/>
</dbReference>
<dbReference type="EMBL" id="JZYX01000050">
    <property type="protein sequence ID" value="KJN21539.1"/>
    <property type="molecule type" value="Genomic_DNA"/>
</dbReference>
<organism evidence="4 5">
    <name type="scientific">Enterobacter sichuanensis</name>
    <dbReference type="NCBI Taxonomy" id="2071710"/>
    <lineage>
        <taxon>Bacteria</taxon>
        <taxon>Pseudomonadati</taxon>
        <taxon>Pseudomonadota</taxon>
        <taxon>Gammaproteobacteria</taxon>
        <taxon>Enterobacterales</taxon>
        <taxon>Enterobacteriaceae</taxon>
        <taxon>Enterobacter</taxon>
        <taxon>Enterobacter cloacae complex</taxon>
    </lineage>
</organism>
<accession>A0A0F1AKD4</accession>
<dbReference type="Proteomes" id="UP000033352">
    <property type="component" value="Unassembled WGS sequence"/>
</dbReference>
<dbReference type="Pfam" id="PF00583">
    <property type="entry name" value="Acetyltransf_1"/>
    <property type="match status" value="1"/>
</dbReference>
<keyword evidence="2" id="KW-0012">Acyltransferase</keyword>
<sequence>MQLSITNTVTQQEKEELFVGLRAYNAQFLDMANFSGDIGVYVRDEKGVMLGGLIGVRKGDWLNIDYLWVSDTVRGTGVGSQLIKAAEEEARRKGCKHALVDTASFQARPFYEKQGYQLQMSLQDYPYQGMQRHYLAKAL</sequence>
<dbReference type="InterPro" id="IPR016181">
    <property type="entry name" value="Acyl_CoA_acyltransferase"/>
</dbReference>
<dbReference type="SUPFAM" id="SSF55729">
    <property type="entry name" value="Acyl-CoA N-acyltransferases (Nat)"/>
    <property type="match status" value="1"/>
</dbReference>
<keyword evidence="1 4" id="KW-0808">Transferase</keyword>
<dbReference type="RefSeq" id="WP_025757010.1">
    <property type="nucleotide sequence ID" value="NZ_JAHTVS010000006.1"/>
</dbReference>
<evidence type="ECO:0000259" key="3">
    <source>
        <dbReference type="PROSITE" id="PS51186"/>
    </source>
</evidence>
<dbReference type="PATRIC" id="fig|1619248.3.peg.3708"/>
<dbReference type="InterPro" id="IPR000182">
    <property type="entry name" value="GNAT_dom"/>
</dbReference>